<dbReference type="Pfam" id="PF01657">
    <property type="entry name" value="Stress-antifung"/>
    <property type="match status" value="1"/>
</dbReference>
<dbReference type="InterPro" id="IPR050581">
    <property type="entry name" value="CRR_secretory_protein"/>
</dbReference>
<organism evidence="7 8">
    <name type="scientific">Brassica napus</name>
    <name type="common">Rape</name>
    <dbReference type="NCBI Taxonomy" id="3708"/>
    <lineage>
        <taxon>Eukaryota</taxon>
        <taxon>Viridiplantae</taxon>
        <taxon>Streptophyta</taxon>
        <taxon>Embryophyta</taxon>
        <taxon>Tracheophyta</taxon>
        <taxon>Spermatophyta</taxon>
        <taxon>Magnoliopsida</taxon>
        <taxon>eudicotyledons</taxon>
        <taxon>Gunneridae</taxon>
        <taxon>Pentapetalae</taxon>
        <taxon>rosids</taxon>
        <taxon>malvids</taxon>
        <taxon>Brassicales</taxon>
        <taxon>Brassicaceae</taxon>
        <taxon>Brassiceae</taxon>
        <taxon>Brassica</taxon>
    </lineage>
</organism>
<comment type="similarity">
    <text evidence="5">Belongs to the cysteine-rich repeat secretory protein family.</text>
</comment>
<dbReference type="GO" id="GO:0005576">
    <property type="term" value="C:extracellular region"/>
    <property type="evidence" value="ECO:0007669"/>
    <property type="project" value="UniProtKB-SubCell"/>
</dbReference>
<dbReference type="PROSITE" id="PS51473">
    <property type="entry name" value="GNK2"/>
    <property type="match status" value="1"/>
</dbReference>
<keyword evidence="8" id="KW-1185">Reference proteome</keyword>
<dbReference type="SMR" id="A0A078FBW1"/>
<dbReference type="PANTHER" id="PTHR32411:SF56">
    <property type="entry name" value="GNK2-HOMOLOGOUS DOMAIN-CONTAINING PROTEIN"/>
    <property type="match status" value="1"/>
</dbReference>
<evidence type="ECO:0000256" key="3">
    <source>
        <dbReference type="ARBA" id="ARBA00022729"/>
    </source>
</evidence>
<keyword evidence="3" id="KW-0732">Signal</keyword>
<evidence type="ECO:0000313" key="8">
    <source>
        <dbReference type="Proteomes" id="UP000028999"/>
    </source>
</evidence>
<dbReference type="PaxDb" id="3708-A0A078FBW1"/>
<gene>
    <name evidence="7" type="primary">BnaC01g14510D</name>
    <name evidence="7" type="ORF">GSBRNA2T00048705001</name>
</gene>
<keyword evidence="2" id="KW-0964">Secreted</keyword>
<dbReference type="CDD" id="cd23509">
    <property type="entry name" value="Gnk2-like"/>
    <property type="match status" value="1"/>
</dbReference>
<evidence type="ECO:0000256" key="4">
    <source>
        <dbReference type="ARBA" id="ARBA00022737"/>
    </source>
</evidence>
<dbReference type="Gramene" id="CDY10836">
    <property type="protein sequence ID" value="CDY10836"/>
    <property type="gene ID" value="GSBRNA2T00048705001"/>
</dbReference>
<evidence type="ECO:0000256" key="2">
    <source>
        <dbReference type="ARBA" id="ARBA00022525"/>
    </source>
</evidence>
<dbReference type="PANTHER" id="PTHR32411">
    <property type="entry name" value="CYSTEINE-RICH REPEAT SECRETORY PROTEIN 38-RELATED"/>
    <property type="match status" value="1"/>
</dbReference>
<dbReference type="InterPro" id="IPR002902">
    <property type="entry name" value="GNK2"/>
</dbReference>
<evidence type="ECO:0000256" key="5">
    <source>
        <dbReference type="ARBA" id="ARBA00038515"/>
    </source>
</evidence>
<protein>
    <submittedName>
        <fullName evidence="7">BnaC01g14510D protein</fullName>
    </submittedName>
</protein>
<dbReference type="AlphaFoldDB" id="A0A078FBW1"/>
<dbReference type="Gene3D" id="3.30.430.20">
    <property type="entry name" value="Gnk2 domain, C-X8-C-X2-C motif"/>
    <property type="match status" value="1"/>
</dbReference>
<evidence type="ECO:0000313" key="7">
    <source>
        <dbReference type="EMBL" id="CDY10836.1"/>
    </source>
</evidence>
<keyword evidence="4" id="KW-0677">Repeat</keyword>
<dbReference type="InterPro" id="IPR038408">
    <property type="entry name" value="GNK2_sf"/>
</dbReference>
<comment type="subcellular location">
    <subcellularLocation>
        <location evidence="1">Secreted</location>
    </subcellularLocation>
</comment>
<evidence type="ECO:0000259" key="6">
    <source>
        <dbReference type="PROSITE" id="PS51473"/>
    </source>
</evidence>
<evidence type="ECO:0000256" key="1">
    <source>
        <dbReference type="ARBA" id="ARBA00004613"/>
    </source>
</evidence>
<accession>A0A078FBW1</accession>
<dbReference type="Proteomes" id="UP000028999">
    <property type="component" value="Unassembled WGS sequence"/>
</dbReference>
<name>A0A078FBW1_BRANA</name>
<feature type="domain" description="Gnk2-homologous" evidence="6">
    <location>
        <begin position="1"/>
        <end position="48"/>
    </location>
</feature>
<dbReference type="EMBL" id="LK032007">
    <property type="protein sequence ID" value="CDY10836.1"/>
    <property type="molecule type" value="Genomic_DNA"/>
</dbReference>
<proteinExistence type="inferred from homology"/>
<sequence>MVQCIELTRDCKSCLAWSITKLFKNNDIKQGGRVLGTNCNVRYELYPFLRS</sequence>
<reference evidence="7 8" key="1">
    <citation type="journal article" date="2014" name="Science">
        <title>Plant genetics. Early allopolyploid evolution in the post-Neolithic Brassica napus oilseed genome.</title>
        <authorList>
            <person name="Chalhoub B."/>
            <person name="Denoeud F."/>
            <person name="Liu S."/>
            <person name="Parkin I.A."/>
            <person name="Tang H."/>
            <person name="Wang X."/>
            <person name="Chiquet J."/>
            <person name="Belcram H."/>
            <person name="Tong C."/>
            <person name="Samans B."/>
            <person name="Correa M."/>
            <person name="Da Silva C."/>
            <person name="Just J."/>
            <person name="Falentin C."/>
            <person name="Koh C.S."/>
            <person name="Le Clainche I."/>
            <person name="Bernard M."/>
            <person name="Bento P."/>
            <person name="Noel B."/>
            <person name="Labadie K."/>
            <person name="Alberti A."/>
            <person name="Charles M."/>
            <person name="Arnaud D."/>
            <person name="Guo H."/>
            <person name="Daviaud C."/>
            <person name="Alamery S."/>
            <person name="Jabbari K."/>
            <person name="Zhao M."/>
            <person name="Edger P.P."/>
            <person name="Chelaifa H."/>
            <person name="Tack D."/>
            <person name="Lassalle G."/>
            <person name="Mestiri I."/>
            <person name="Schnel N."/>
            <person name="Le Paslier M.C."/>
            <person name="Fan G."/>
            <person name="Renault V."/>
            <person name="Bayer P.E."/>
            <person name="Golicz A.A."/>
            <person name="Manoli S."/>
            <person name="Lee T.H."/>
            <person name="Thi V.H."/>
            <person name="Chalabi S."/>
            <person name="Hu Q."/>
            <person name="Fan C."/>
            <person name="Tollenaere R."/>
            <person name="Lu Y."/>
            <person name="Battail C."/>
            <person name="Shen J."/>
            <person name="Sidebottom C.H."/>
            <person name="Wang X."/>
            <person name="Canaguier A."/>
            <person name="Chauveau A."/>
            <person name="Berard A."/>
            <person name="Deniot G."/>
            <person name="Guan M."/>
            <person name="Liu Z."/>
            <person name="Sun F."/>
            <person name="Lim Y.P."/>
            <person name="Lyons E."/>
            <person name="Town C.D."/>
            <person name="Bancroft I."/>
            <person name="Wang X."/>
            <person name="Meng J."/>
            <person name="Ma J."/>
            <person name="Pires J.C."/>
            <person name="King G.J."/>
            <person name="Brunel D."/>
            <person name="Delourme R."/>
            <person name="Renard M."/>
            <person name="Aury J.M."/>
            <person name="Adams K.L."/>
            <person name="Batley J."/>
            <person name="Snowdon R.J."/>
            <person name="Tost J."/>
            <person name="Edwards D."/>
            <person name="Zhou Y."/>
            <person name="Hua W."/>
            <person name="Sharpe A.G."/>
            <person name="Paterson A.H."/>
            <person name="Guan C."/>
            <person name="Wincker P."/>
        </authorList>
    </citation>
    <scope>NUCLEOTIDE SEQUENCE [LARGE SCALE GENOMIC DNA]</scope>
    <source>
        <strain evidence="8">cv. Darmor-bzh</strain>
    </source>
</reference>